<proteinExistence type="predicted"/>
<name>A0A811SBN5_9POAL</name>
<reference evidence="2" key="1">
    <citation type="submission" date="2020-10" db="EMBL/GenBank/DDBJ databases">
        <authorList>
            <person name="Han B."/>
            <person name="Lu T."/>
            <person name="Zhao Q."/>
            <person name="Huang X."/>
            <person name="Zhao Y."/>
        </authorList>
    </citation>
    <scope>NUCLEOTIDE SEQUENCE</scope>
</reference>
<feature type="region of interest" description="Disordered" evidence="1">
    <location>
        <begin position="72"/>
        <end position="108"/>
    </location>
</feature>
<dbReference type="PANTHER" id="PTHR33087:SF38">
    <property type="entry name" value="OS10G0201600 PROTEIN"/>
    <property type="match status" value="1"/>
</dbReference>
<dbReference type="AlphaFoldDB" id="A0A811SBN5"/>
<sequence length="425" mass="47434">MEPGSCSRRSWVVEVEDEEAARSTGRSTLQHPPPLATSAHASFVLHTSSLDPNAEPFVASPGGSRERLHFTVSKASSEEEDEPPMARRGKDAPHPRWQRRRRRHPARRGSFMADAWRDVARAMSPPRRLVSIVVHPMRMSVEPDADEFRKVQSHIRWRRVTPPTVRDACMFPSRCFNYEREGHHERDCPLPPMLGLPKGKHGHSPVQASDLGRGALRRRSSHSRGASSVDTVSACLASTRREPSILPVYDPPTPEPMVDESAGRASYAPSQQGSVAPDDFIIQLSNHEDLELVLCTPSPTGAPFALRWRRWSHLIMGSAGAFHYRVLMGMKGIPSHARSTEIAQAILGSSSAKVELANPNALNDPDDERELFVAAWCAHPDLVLDEIIMALLEPEEEHDRGSPLYLRPHEIIPDEALDLRYLVRL</sequence>
<dbReference type="EMBL" id="CAJGYO010000018">
    <property type="protein sequence ID" value="CAD6337978.1"/>
    <property type="molecule type" value="Genomic_DNA"/>
</dbReference>
<comment type="caution">
    <text evidence="2">The sequence shown here is derived from an EMBL/GenBank/DDBJ whole genome shotgun (WGS) entry which is preliminary data.</text>
</comment>
<gene>
    <name evidence="2" type="ORF">NCGR_LOCUS62076</name>
</gene>
<organism evidence="2 3">
    <name type="scientific">Miscanthus lutarioriparius</name>
    <dbReference type="NCBI Taxonomy" id="422564"/>
    <lineage>
        <taxon>Eukaryota</taxon>
        <taxon>Viridiplantae</taxon>
        <taxon>Streptophyta</taxon>
        <taxon>Embryophyta</taxon>
        <taxon>Tracheophyta</taxon>
        <taxon>Spermatophyta</taxon>
        <taxon>Magnoliopsida</taxon>
        <taxon>Liliopsida</taxon>
        <taxon>Poales</taxon>
        <taxon>Poaceae</taxon>
        <taxon>PACMAD clade</taxon>
        <taxon>Panicoideae</taxon>
        <taxon>Andropogonodae</taxon>
        <taxon>Andropogoneae</taxon>
        <taxon>Saccharinae</taxon>
        <taxon>Miscanthus</taxon>
    </lineage>
</organism>
<evidence type="ECO:0000256" key="1">
    <source>
        <dbReference type="SAM" id="MobiDB-lite"/>
    </source>
</evidence>
<evidence type="ECO:0000313" key="2">
    <source>
        <dbReference type="EMBL" id="CAD6337978.1"/>
    </source>
</evidence>
<dbReference type="Proteomes" id="UP000604825">
    <property type="component" value="Unassembled WGS sequence"/>
</dbReference>
<feature type="compositionally biased region" description="Basic residues" evidence="1">
    <location>
        <begin position="96"/>
        <end position="107"/>
    </location>
</feature>
<accession>A0A811SBN5</accession>
<dbReference type="InterPro" id="IPR053253">
    <property type="entry name" value="Sex_diff_modulator"/>
</dbReference>
<protein>
    <submittedName>
        <fullName evidence="2">Uncharacterized protein</fullName>
    </submittedName>
</protein>
<dbReference type="PANTHER" id="PTHR33087">
    <property type="entry name" value="OS07G0539200 PROTEIN"/>
    <property type="match status" value="1"/>
</dbReference>
<evidence type="ECO:0000313" key="3">
    <source>
        <dbReference type="Proteomes" id="UP000604825"/>
    </source>
</evidence>
<keyword evidence="3" id="KW-1185">Reference proteome</keyword>
<feature type="compositionally biased region" description="Basic and acidic residues" evidence="1">
    <location>
        <begin position="84"/>
        <end position="94"/>
    </location>
</feature>
<feature type="region of interest" description="Disordered" evidence="1">
    <location>
        <begin position="1"/>
        <end position="40"/>
    </location>
</feature>